<evidence type="ECO:0000256" key="1">
    <source>
        <dbReference type="ARBA" id="ARBA00004123"/>
    </source>
</evidence>
<dbReference type="PANTHER" id="PTHR15217:SF0">
    <property type="entry name" value="PRE-MRNA-SPLICING REGULATOR WTAP"/>
    <property type="match status" value="1"/>
</dbReference>
<feature type="compositionally biased region" description="Low complexity" evidence="6">
    <location>
        <begin position="49"/>
        <end position="104"/>
    </location>
</feature>
<comment type="subcellular location">
    <subcellularLocation>
        <location evidence="1">Nucleus</location>
    </subcellularLocation>
</comment>
<proteinExistence type="inferred from homology"/>
<comment type="caution">
    <text evidence="7">The sequence shown here is derived from an EMBL/GenBank/DDBJ whole genome shotgun (WGS) entry which is preliminary data.</text>
</comment>
<evidence type="ECO:0000256" key="2">
    <source>
        <dbReference type="ARBA" id="ARBA00010313"/>
    </source>
</evidence>
<evidence type="ECO:0000256" key="6">
    <source>
        <dbReference type="SAM" id="MobiDB-lite"/>
    </source>
</evidence>
<organism evidence="7 8">
    <name type="scientific">Funneliformis caledonium</name>
    <dbReference type="NCBI Taxonomy" id="1117310"/>
    <lineage>
        <taxon>Eukaryota</taxon>
        <taxon>Fungi</taxon>
        <taxon>Fungi incertae sedis</taxon>
        <taxon>Mucoromycota</taxon>
        <taxon>Glomeromycotina</taxon>
        <taxon>Glomeromycetes</taxon>
        <taxon>Glomerales</taxon>
        <taxon>Glomeraceae</taxon>
        <taxon>Funneliformis</taxon>
    </lineage>
</organism>
<comment type="similarity">
    <text evidence="2">Belongs to the fl(2)d family.</text>
</comment>
<feature type="region of interest" description="Disordered" evidence="6">
    <location>
        <begin position="1"/>
        <end position="158"/>
    </location>
</feature>
<dbReference type="GO" id="GO:0008380">
    <property type="term" value="P:RNA splicing"/>
    <property type="evidence" value="ECO:0007669"/>
    <property type="project" value="UniProtKB-KW"/>
</dbReference>
<evidence type="ECO:0000256" key="5">
    <source>
        <dbReference type="ARBA" id="ARBA00023242"/>
    </source>
</evidence>
<protein>
    <submittedName>
        <fullName evidence="7">12939_t:CDS:1</fullName>
    </submittedName>
</protein>
<feature type="region of interest" description="Disordered" evidence="6">
    <location>
        <begin position="323"/>
        <end position="343"/>
    </location>
</feature>
<evidence type="ECO:0000256" key="4">
    <source>
        <dbReference type="ARBA" id="ARBA00023187"/>
    </source>
</evidence>
<keyword evidence="3" id="KW-0507">mRNA processing</keyword>
<feature type="compositionally biased region" description="Basic and acidic residues" evidence="6">
    <location>
        <begin position="19"/>
        <end position="32"/>
    </location>
</feature>
<dbReference type="AlphaFoldDB" id="A0A9N9AXW0"/>
<dbReference type="PANTHER" id="PTHR15217">
    <property type="entry name" value="WILMS' TUMOR 1-ASSOCIATING PROTEIN"/>
    <property type="match status" value="1"/>
</dbReference>
<dbReference type="GO" id="GO:0005634">
    <property type="term" value="C:nucleus"/>
    <property type="evidence" value="ECO:0007669"/>
    <property type="project" value="UniProtKB-SubCell"/>
</dbReference>
<sequence>MSTPSASPQKKRRLSNPLAEDRRVEPTKKAKQDNSNGGISNAITNKTEIPLPILPTLPIKPNVGSNSNARAGTSTSASSNNNVQPNTTGQSSSNNISISTSEINSNKDKEKDQMSASTTSPTSPVKGKGMQQQQTHQRTTSISSTYTQQSSTPMSQIPPQELFVRYTKKEEEIQTLLGELQTLSQILTPEFSYDSSLRKKFLDPAINALFRTMKKELEDKDKLLENLQRELDGVSFTPNSITGKKLVAKLLALQNENEELGRQLRQGRVEQYEVEIALQRKVIDELKQGLEESDNQLISLDAEMERLQNLLFQMRAKVKGYEEKYGPLETDNKDDDVAETSTKTLKEVSEIDKNDFDDGTVH</sequence>
<reference evidence="7" key="1">
    <citation type="submission" date="2021-06" db="EMBL/GenBank/DDBJ databases">
        <authorList>
            <person name="Kallberg Y."/>
            <person name="Tangrot J."/>
            <person name="Rosling A."/>
        </authorList>
    </citation>
    <scope>NUCLEOTIDE SEQUENCE</scope>
    <source>
        <strain evidence="7">UK204</strain>
    </source>
</reference>
<feature type="compositionally biased region" description="Polar residues" evidence="6">
    <location>
        <begin position="114"/>
        <end position="123"/>
    </location>
</feature>
<keyword evidence="4" id="KW-0508">mRNA splicing</keyword>
<name>A0A9N9AXW0_9GLOM</name>
<evidence type="ECO:0000256" key="3">
    <source>
        <dbReference type="ARBA" id="ARBA00022664"/>
    </source>
</evidence>
<dbReference type="GO" id="GO:0016556">
    <property type="term" value="P:mRNA modification"/>
    <property type="evidence" value="ECO:0007669"/>
    <property type="project" value="InterPro"/>
</dbReference>
<accession>A0A9N9AXW0</accession>
<dbReference type="InterPro" id="IPR033757">
    <property type="entry name" value="WTAP"/>
</dbReference>
<dbReference type="Pfam" id="PF17098">
    <property type="entry name" value="Wtap"/>
    <property type="match status" value="1"/>
</dbReference>
<feature type="compositionally biased region" description="Polar residues" evidence="6">
    <location>
        <begin position="33"/>
        <end position="47"/>
    </location>
</feature>
<keyword evidence="5" id="KW-0539">Nucleus</keyword>
<dbReference type="GO" id="GO:0006397">
    <property type="term" value="P:mRNA processing"/>
    <property type="evidence" value="ECO:0007669"/>
    <property type="project" value="UniProtKB-KW"/>
</dbReference>
<dbReference type="EMBL" id="CAJVPQ010001355">
    <property type="protein sequence ID" value="CAG8547486.1"/>
    <property type="molecule type" value="Genomic_DNA"/>
</dbReference>
<dbReference type="GO" id="GO:0000381">
    <property type="term" value="P:regulation of alternative mRNA splicing, via spliceosome"/>
    <property type="evidence" value="ECO:0007669"/>
    <property type="project" value="InterPro"/>
</dbReference>
<feature type="compositionally biased region" description="Low complexity" evidence="6">
    <location>
        <begin position="137"/>
        <end position="155"/>
    </location>
</feature>
<evidence type="ECO:0000313" key="7">
    <source>
        <dbReference type="EMBL" id="CAG8547486.1"/>
    </source>
</evidence>
<evidence type="ECO:0000313" key="8">
    <source>
        <dbReference type="Proteomes" id="UP000789570"/>
    </source>
</evidence>
<dbReference type="Proteomes" id="UP000789570">
    <property type="component" value="Unassembled WGS sequence"/>
</dbReference>
<keyword evidence="8" id="KW-1185">Reference proteome</keyword>
<gene>
    <name evidence="7" type="ORF">FCALED_LOCUS5947</name>
</gene>
<dbReference type="OrthoDB" id="3366661at2759"/>